<feature type="transmembrane region" description="Helical" evidence="8">
    <location>
        <begin position="189"/>
        <end position="210"/>
    </location>
</feature>
<sequence>MNRHFLKHPVFLISSTILILLITFGLLFSEQFEDIADALFNWTTTYFGWFYLLAIFAIVIFLLGLAFTSYGSIKLGNENSEPEFSFFSWIGMLFSAGFGAGLVFWGVAEPMSHYFSPPFEGVGSKSEEAARISMGYAFFHQGISQWSVFALMGLAIAFLQFKKKKDGLVSTALTPIIGHNKTVKHSVDILAVISTVMGVATSVGLGVLQMNGGLNIAFNTPQTLLIQMILIIIMAVAYLFSTTTGLKKGIKYLSTLNLGMAIGLLAFVFFTGPTLFILETFTLAIGDFIDHFVSYSLRLEPYVEGKWVKDWTIFYWAWAIAWSPFVGAFVARVSKGRTIREFILGVMIIPPLIAAFWIAVFGGTALYNDMNNGTMIAEAVDQDLTQALFVTFDTLPMTGLLNGFAIILIFTFLVTSADSATYILASMTSGGSSIPPLANKVVWGTIIAATSLALLSGGGLNALQTASLVSALPFTIILVLLIFSILSLLKNEMLPIEERDIQRFEKLQERVEENNND</sequence>
<dbReference type="RefSeq" id="WP_194561275.1">
    <property type="nucleotide sequence ID" value="NZ_JADKPV010000001.1"/>
</dbReference>
<evidence type="ECO:0000256" key="1">
    <source>
        <dbReference type="ARBA" id="ARBA00004651"/>
    </source>
</evidence>
<keyword evidence="7 8" id="KW-0472">Membrane</keyword>
<evidence type="ECO:0000256" key="6">
    <source>
        <dbReference type="ARBA" id="ARBA00022989"/>
    </source>
</evidence>
<feature type="transmembrane region" description="Helical" evidence="8">
    <location>
        <begin position="222"/>
        <end position="240"/>
    </location>
</feature>
<feature type="transmembrane region" description="Helical" evidence="8">
    <location>
        <begin position="9"/>
        <end position="29"/>
    </location>
</feature>
<keyword evidence="10" id="KW-1185">Reference proteome</keyword>
<feature type="transmembrane region" description="Helical" evidence="8">
    <location>
        <begin position="343"/>
        <end position="367"/>
    </location>
</feature>
<dbReference type="PANTHER" id="PTHR30047">
    <property type="entry name" value="HIGH-AFFINITY CHOLINE TRANSPORT PROTEIN-RELATED"/>
    <property type="match status" value="1"/>
</dbReference>
<keyword evidence="5 8" id="KW-0812">Transmembrane</keyword>
<keyword evidence="6 8" id="KW-1133">Transmembrane helix</keyword>
<feature type="transmembrane region" description="Helical" evidence="8">
    <location>
        <begin position="313"/>
        <end position="331"/>
    </location>
</feature>
<dbReference type="Pfam" id="PF02028">
    <property type="entry name" value="BCCT"/>
    <property type="match status" value="1"/>
</dbReference>
<organism evidence="9 10">
    <name type="scientific">Savagea serpentis</name>
    <dbReference type="NCBI Taxonomy" id="2785297"/>
    <lineage>
        <taxon>Bacteria</taxon>
        <taxon>Bacillati</taxon>
        <taxon>Bacillota</taxon>
        <taxon>Bacilli</taxon>
        <taxon>Bacillales</taxon>
        <taxon>Caryophanaceae</taxon>
        <taxon>Savagea</taxon>
    </lineage>
</organism>
<dbReference type="GO" id="GO:0005886">
    <property type="term" value="C:plasma membrane"/>
    <property type="evidence" value="ECO:0007669"/>
    <property type="project" value="UniProtKB-SubCell"/>
</dbReference>
<keyword evidence="4" id="KW-1003">Cell membrane</keyword>
<feature type="transmembrane region" description="Helical" evidence="8">
    <location>
        <begin position="437"/>
        <end position="456"/>
    </location>
</feature>
<dbReference type="SUPFAM" id="SSF56655">
    <property type="entry name" value="Carbohydrate phosphatase"/>
    <property type="match status" value="1"/>
</dbReference>
<evidence type="ECO:0000256" key="5">
    <source>
        <dbReference type="ARBA" id="ARBA00022692"/>
    </source>
</evidence>
<dbReference type="EMBL" id="JADKPV010000001">
    <property type="protein sequence ID" value="MBF4499792.1"/>
    <property type="molecule type" value="Genomic_DNA"/>
</dbReference>
<dbReference type="InterPro" id="IPR000060">
    <property type="entry name" value="BCCT_transptr"/>
</dbReference>
<comment type="similarity">
    <text evidence="2">Belongs to the BCCT transporter (TC 2.A.15) family.</text>
</comment>
<feature type="transmembrane region" description="Helical" evidence="8">
    <location>
        <begin position="143"/>
        <end position="161"/>
    </location>
</feature>
<dbReference type="Proteomes" id="UP000622653">
    <property type="component" value="Unassembled WGS sequence"/>
</dbReference>
<keyword evidence="3" id="KW-0813">Transport</keyword>
<evidence type="ECO:0000256" key="2">
    <source>
        <dbReference type="ARBA" id="ARBA00005658"/>
    </source>
</evidence>
<reference evidence="9" key="1">
    <citation type="submission" date="2020-11" db="EMBL/GenBank/DDBJ databases">
        <title>Multidrug resistant novel bacterium Savagea serpentis sp. nov., isolated from the scats of a vine snake (Ahaetulla nasuta).</title>
        <authorList>
            <person name="Venkata Ramana V."/>
            <person name="Vikas Patil S."/>
            <person name="Yogita Lugani V."/>
        </authorList>
    </citation>
    <scope>NUCLEOTIDE SEQUENCE</scope>
    <source>
        <strain evidence="9">SN6</strain>
    </source>
</reference>
<evidence type="ECO:0000313" key="9">
    <source>
        <dbReference type="EMBL" id="MBF4499792.1"/>
    </source>
</evidence>
<evidence type="ECO:0000256" key="7">
    <source>
        <dbReference type="ARBA" id="ARBA00023136"/>
    </source>
</evidence>
<gene>
    <name evidence="9" type="ORF">IRY55_00350</name>
</gene>
<comment type="caution">
    <text evidence="9">The sequence shown here is derived from an EMBL/GenBank/DDBJ whole genome shotgun (WGS) entry which is preliminary data.</text>
</comment>
<evidence type="ECO:0000256" key="4">
    <source>
        <dbReference type="ARBA" id="ARBA00022475"/>
    </source>
</evidence>
<evidence type="ECO:0000256" key="8">
    <source>
        <dbReference type="SAM" id="Phobius"/>
    </source>
</evidence>
<protein>
    <submittedName>
        <fullName evidence="9">BCCT family transporter</fullName>
    </submittedName>
</protein>
<evidence type="ECO:0000313" key="10">
    <source>
        <dbReference type="Proteomes" id="UP000622653"/>
    </source>
</evidence>
<feature type="transmembrane region" description="Helical" evidence="8">
    <location>
        <begin position="468"/>
        <end position="489"/>
    </location>
</feature>
<accession>A0A8J7KAS3</accession>
<comment type="subcellular location">
    <subcellularLocation>
        <location evidence="1">Cell membrane</location>
        <topology evidence="1">Multi-pass membrane protein</topology>
    </subcellularLocation>
</comment>
<dbReference type="GO" id="GO:0022857">
    <property type="term" value="F:transmembrane transporter activity"/>
    <property type="evidence" value="ECO:0007669"/>
    <property type="project" value="InterPro"/>
</dbReference>
<evidence type="ECO:0000256" key="3">
    <source>
        <dbReference type="ARBA" id="ARBA00022448"/>
    </source>
</evidence>
<feature type="transmembrane region" description="Helical" evidence="8">
    <location>
        <begin position="49"/>
        <end position="72"/>
    </location>
</feature>
<proteinExistence type="inferred from homology"/>
<dbReference type="PANTHER" id="PTHR30047:SF7">
    <property type="entry name" value="HIGH-AFFINITY CHOLINE TRANSPORT PROTEIN"/>
    <property type="match status" value="1"/>
</dbReference>
<dbReference type="AlphaFoldDB" id="A0A8J7KAS3"/>
<feature type="transmembrane region" description="Helical" evidence="8">
    <location>
        <begin position="84"/>
        <end position="108"/>
    </location>
</feature>
<dbReference type="NCBIfam" id="TIGR00842">
    <property type="entry name" value="bcct"/>
    <property type="match status" value="1"/>
</dbReference>
<feature type="transmembrane region" description="Helical" evidence="8">
    <location>
        <begin position="252"/>
        <end position="278"/>
    </location>
</feature>
<feature type="transmembrane region" description="Helical" evidence="8">
    <location>
        <begin position="404"/>
        <end position="425"/>
    </location>
</feature>
<name>A0A8J7KAS3_9BACL</name>